<keyword evidence="8" id="KW-1185">Reference proteome</keyword>
<organism evidence="7 8">
    <name type="scientific">Corynebacterium occultum</name>
    <dbReference type="NCBI Taxonomy" id="2675219"/>
    <lineage>
        <taxon>Bacteria</taxon>
        <taxon>Bacillati</taxon>
        <taxon>Actinomycetota</taxon>
        <taxon>Actinomycetes</taxon>
        <taxon>Mycobacteriales</taxon>
        <taxon>Corynebacteriaceae</taxon>
        <taxon>Corynebacterium</taxon>
    </lineage>
</organism>
<dbReference type="InterPro" id="IPR029052">
    <property type="entry name" value="Metallo-depent_PP-like"/>
</dbReference>
<dbReference type="CDD" id="cd00840">
    <property type="entry name" value="MPP_Mre11_N"/>
    <property type="match status" value="1"/>
</dbReference>
<evidence type="ECO:0000256" key="2">
    <source>
        <dbReference type="ARBA" id="ARBA00013365"/>
    </source>
</evidence>
<dbReference type="PANTHER" id="PTHR30337">
    <property type="entry name" value="COMPONENT OF ATP-DEPENDENT DSDNA EXONUCLEASE"/>
    <property type="match status" value="1"/>
</dbReference>
<comment type="similarity">
    <text evidence="1">Belongs to the SbcD family.</text>
</comment>
<protein>
    <recommendedName>
        <fullName evidence="2">Nuclease SbcCD subunit D</fullName>
    </recommendedName>
</protein>
<evidence type="ECO:0000256" key="3">
    <source>
        <dbReference type="ARBA" id="ARBA00022722"/>
    </source>
</evidence>
<evidence type="ECO:0000256" key="1">
    <source>
        <dbReference type="ARBA" id="ARBA00010555"/>
    </source>
</evidence>
<dbReference type="InterPro" id="IPR004843">
    <property type="entry name" value="Calcineurin-like_PHP"/>
</dbReference>
<proteinExistence type="inferred from homology"/>
<reference evidence="7 8" key="1">
    <citation type="submission" date="2019-11" db="EMBL/GenBank/DDBJ databases">
        <title>Complete genome sequence of Corynebacterium kalinowskii 1959, a novel Corynebacterium species isolated from soil of a small paddock in Vilsendorf, Germany.</title>
        <authorList>
            <person name="Schaffert L."/>
            <person name="Ruwe M."/>
            <person name="Milse J."/>
            <person name="Hanuschka K."/>
            <person name="Ortseifen V."/>
            <person name="Droste J."/>
            <person name="Brandt D."/>
            <person name="Schlueter L."/>
            <person name="Kutter Y."/>
            <person name="Vinke S."/>
            <person name="Viehoefer P."/>
            <person name="Jacob L."/>
            <person name="Luebke N.-C."/>
            <person name="Schulte-Berndt E."/>
            <person name="Hain C."/>
            <person name="Linder M."/>
            <person name="Schmidt P."/>
            <person name="Wollenschlaeger L."/>
            <person name="Luttermann T."/>
            <person name="Thieme E."/>
            <person name="Hassa J."/>
            <person name="Haak M."/>
            <person name="Wittchen M."/>
            <person name="Mentz A."/>
            <person name="Persicke M."/>
            <person name="Busche T."/>
            <person name="Ruckert C."/>
        </authorList>
    </citation>
    <scope>NUCLEOTIDE SEQUENCE [LARGE SCALE GENOMIC DNA]</scope>
    <source>
        <strain evidence="7 8">2039</strain>
    </source>
</reference>
<evidence type="ECO:0000259" key="6">
    <source>
        <dbReference type="Pfam" id="PF00149"/>
    </source>
</evidence>
<dbReference type="Pfam" id="PF00149">
    <property type="entry name" value="Metallophos"/>
    <property type="match status" value="1"/>
</dbReference>
<dbReference type="KEGG" id="cok:COCCU_05550"/>
<dbReference type="EMBL" id="CP046455">
    <property type="protein sequence ID" value="QGU07055.1"/>
    <property type="molecule type" value="Genomic_DNA"/>
</dbReference>
<dbReference type="PIRSF" id="PIRSF033093">
    <property type="entry name" value="UCP_ML1119"/>
    <property type="match status" value="1"/>
</dbReference>
<dbReference type="GO" id="GO:0004527">
    <property type="term" value="F:exonuclease activity"/>
    <property type="evidence" value="ECO:0007669"/>
    <property type="project" value="UniProtKB-KW"/>
</dbReference>
<accession>A0A6B8W6V7</accession>
<sequence length="391" mass="42086">MSRVADRTGGMSFSDAAPVKFLHTSDLQIGMDRHFLDADAQARFNDARIRAISRCGEVALAHGCAFIVVAGDVFEKNSLSAQTTSRALEALRQLPLPVYLLPGNHDPLVADSIFYRTADIAGVHVLGDSEPVEVSPGVEVVGAPLKSRYATTDLVRQALEPLAPYEGVRIMVGHGQAFSRTSEASPDLIDLAYVESRLADGSIDYLALGDTHSAQAVGDSGRVWFSGAPETTDFHDLTPGVEGGEVNSGKVLVVTAYPGSVTVEEVAVGQWTFHALHADLYSTGDVEEFLTRLAAYPDKATTVIKYALHGTLGLGDHRLLSAGLEDLRPAFAALYERTRLMDLQLEPGAEEIVELDIQGYAAAALDELVQRREEPAARDALNLLFRLSKES</sequence>
<dbReference type="InterPro" id="IPR050535">
    <property type="entry name" value="DNA_Repair-Maintenance_Comp"/>
</dbReference>
<gene>
    <name evidence="7" type="ORF">COCCU_05550</name>
</gene>
<name>A0A6B8W6V7_9CORY</name>
<evidence type="ECO:0000313" key="8">
    <source>
        <dbReference type="Proteomes" id="UP000424462"/>
    </source>
</evidence>
<dbReference type="AlphaFoldDB" id="A0A6B8W6V7"/>
<keyword evidence="5 7" id="KW-0269">Exonuclease</keyword>
<evidence type="ECO:0000313" key="7">
    <source>
        <dbReference type="EMBL" id="QGU07055.1"/>
    </source>
</evidence>
<dbReference type="RefSeq" id="WP_156230590.1">
    <property type="nucleotide sequence ID" value="NZ_CP046455.1"/>
</dbReference>
<dbReference type="SUPFAM" id="SSF56300">
    <property type="entry name" value="Metallo-dependent phosphatases"/>
    <property type="match status" value="1"/>
</dbReference>
<dbReference type="InterPro" id="IPR041796">
    <property type="entry name" value="Mre11_N"/>
</dbReference>
<evidence type="ECO:0000256" key="5">
    <source>
        <dbReference type="ARBA" id="ARBA00022839"/>
    </source>
</evidence>
<keyword evidence="3" id="KW-0540">Nuclease</keyword>
<keyword evidence="4" id="KW-0378">Hydrolase</keyword>
<dbReference type="Proteomes" id="UP000424462">
    <property type="component" value="Chromosome"/>
</dbReference>
<evidence type="ECO:0000256" key="4">
    <source>
        <dbReference type="ARBA" id="ARBA00022801"/>
    </source>
</evidence>
<dbReference type="InterPro" id="IPR014577">
    <property type="entry name" value="UCP033093_metalloPase"/>
</dbReference>
<dbReference type="PANTHER" id="PTHR30337:SF0">
    <property type="entry name" value="NUCLEASE SBCCD SUBUNIT D"/>
    <property type="match status" value="1"/>
</dbReference>
<dbReference type="Gene3D" id="3.60.21.10">
    <property type="match status" value="1"/>
</dbReference>
<feature type="domain" description="Calcineurin-like phosphoesterase" evidence="6">
    <location>
        <begin position="20"/>
        <end position="117"/>
    </location>
</feature>